<reference evidence="1 2" key="1">
    <citation type="submission" date="2014-01" db="EMBL/GenBank/DDBJ databases">
        <title>Genome sequencing of Thermotog hypogea.</title>
        <authorList>
            <person name="Zhang X."/>
            <person name="Alvare G."/>
            <person name="Fristensky B."/>
            <person name="Chen L."/>
            <person name="Suen T."/>
            <person name="Chen Q."/>
            <person name="Ma K."/>
        </authorList>
    </citation>
    <scope>NUCLEOTIDE SEQUENCE [LARGE SCALE GENOMIC DNA]</scope>
    <source>
        <strain evidence="1 2">DSM 11164</strain>
    </source>
</reference>
<dbReference type="KEGG" id="phy:AJ81_05690"/>
<dbReference type="AlphaFoldDB" id="A0A0X1KR79"/>
<dbReference type="STRING" id="1123384.AJ81_05690"/>
<dbReference type="GO" id="GO:0032955">
    <property type="term" value="P:regulation of division septum assembly"/>
    <property type="evidence" value="ECO:0007669"/>
    <property type="project" value="InterPro"/>
</dbReference>
<dbReference type="Proteomes" id="UP000077469">
    <property type="component" value="Chromosome"/>
</dbReference>
<evidence type="ECO:0000313" key="2">
    <source>
        <dbReference type="Proteomes" id="UP000077469"/>
    </source>
</evidence>
<dbReference type="OrthoDB" id="48648at2"/>
<name>A0A0X1KR79_9THEM</name>
<organism evidence="1 2">
    <name type="scientific">Pseudothermotoga hypogea DSM 11164 = NBRC 106472</name>
    <dbReference type="NCBI Taxonomy" id="1123384"/>
    <lineage>
        <taxon>Bacteria</taxon>
        <taxon>Thermotogati</taxon>
        <taxon>Thermotogota</taxon>
        <taxon>Thermotogae</taxon>
        <taxon>Thermotogales</taxon>
        <taxon>Thermotogaceae</taxon>
        <taxon>Pseudothermotoga</taxon>
    </lineage>
</organism>
<dbReference type="PaxDb" id="1123384-AJ81_05690"/>
<sequence length="91" mass="10956">MWFFGLFSRKKKREKSRDTAYKRLEAILERRRPVSVTEIVPKAEFEENSEKIKEKIVTWVSDTFKVSPERVKVEFEEHNGYIVIITNVMFE</sequence>
<gene>
    <name evidence="1" type="ORF">AJ81_05690</name>
</gene>
<evidence type="ECO:0008006" key="3">
    <source>
        <dbReference type="Google" id="ProtNLM"/>
    </source>
</evidence>
<dbReference type="RefSeq" id="WP_031505161.1">
    <property type="nucleotide sequence ID" value="NC_022795.1"/>
</dbReference>
<dbReference type="InterPro" id="IPR036707">
    <property type="entry name" value="MinE_sf"/>
</dbReference>
<accession>A0A0X1KR79</accession>
<dbReference type="PATRIC" id="fig|1123384.7.peg.1127"/>
<proteinExistence type="predicted"/>
<dbReference type="Gene3D" id="3.30.1070.10">
    <property type="entry name" value="Cell division topological specificity factor MinE"/>
    <property type="match status" value="1"/>
</dbReference>
<dbReference type="EMBL" id="CP007141">
    <property type="protein sequence ID" value="AJC73772.1"/>
    <property type="molecule type" value="Genomic_DNA"/>
</dbReference>
<keyword evidence="2" id="KW-1185">Reference proteome</keyword>
<protein>
    <recommendedName>
        <fullName evidence="3">Cell division topological specificity factor MinE</fullName>
    </recommendedName>
</protein>
<evidence type="ECO:0000313" key="1">
    <source>
        <dbReference type="EMBL" id="AJC73772.1"/>
    </source>
</evidence>
<dbReference type="GO" id="GO:0051301">
    <property type="term" value="P:cell division"/>
    <property type="evidence" value="ECO:0007669"/>
    <property type="project" value="InterPro"/>
</dbReference>